<name>A0A835AGL1_9POAL</name>
<reference evidence="2" key="1">
    <citation type="submission" date="2020-07" db="EMBL/GenBank/DDBJ databases">
        <title>Genome sequence and genetic diversity analysis of an under-domesticated orphan crop, white fonio (Digitaria exilis).</title>
        <authorList>
            <person name="Bennetzen J.L."/>
            <person name="Chen S."/>
            <person name="Ma X."/>
            <person name="Wang X."/>
            <person name="Yssel A.E.J."/>
            <person name="Chaluvadi S.R."/>
            <person name="Johnson M."/>
            <person name="Gangashetty P."/>
            <person name="Hamidou F."/>
            <person name="Sanogo M.D."/>
            <person name="Zwaenepoel A."/>
            <person name="Wallace J."/>
            <person name="Van De Peer Y."/>
            <person name="Van Deynze A."/>
        </authorList>
    </citation>
    <scope>NUCLEOTIDE SEQUENCE</scope>
    <source>
        <tissue evidence="2">Leaves</tissue>
    </source>
</reference>
<feature type="region of interest" description="Disordered" evidence="1">
    <location>
        <begin position="1"/>
        <end position="53"/>
    </location>
</feature>
<feature type="compositionally biased region" description="Basic residues" evidence="1">
    <location>
        <begin position="40"/>
        <end position="53"/>
    </location>
</feature>
<feature type="compositionally biased region" description="Low complexity" evidence="1">
    <location>
        <begin position="296"/>
        <end position="306"/>
    </location>
</feature>
<feature type="region of interest" description="Disordered" evidence="1">
    <location>
        <begin position="690"/>
        <end position="709"/>
    </location>
</feature>
<feature type="region of interest" description="Disordered" evidence="1">
    <location>
        <begin position="216"/>
        <end position="248"/>
    </location>
</feature>
<feature type="region of interest" description="Disordered" evidence="1">
    <location>
        <begin position="726"/>
        <end position="770"/>
    </location>
</feature>
<feature type="region of interest" description="Disordered" evidence="1">
    <location>
        <begin position="276"/>
        <end position="309"/>
    </location>
</feature>
<evidence type="ECO:0000313" key="3">
    <source>
        <dbReference type="Proteomes" id="UP000636709"/>
    </source>
</evidence>
<feature type="compositionally biased region" description="Polar residues" evidence="1">
    <location>
        <begin position="743"/>
        <end position="765"/>
    </location>
</feature>
<protein>
    <submittedName>
        <fullName evidence="2">Uncharacterized protein</fullName>
    </submittedName>
</protein>
<organism evidence="2 3">
    <name type="scientific">Digitaria exilis</name>
    <dbReference type="NCBI Taxonomy" id="1010633"/>
    <lineage>
        <taxon>Eukaryota</taxon>
        <taxon>Viridiplantae</taxon>
        <taxon>Streptophyta</taxon>
        <taxon>Embryophyta</taxon>
        <taxon>Tracheophyta</taxon>
        <taxon>Spermatophyta</taxon>
        <taxon>Magnoliopsida</taxon>
        <taxon>Liliopsida</taxon>
        <taxon>Poales</taxon>
        <taxon>Poaceae</taxon>
        <taxon>PACMAD clade</taxon>
        <taxon>Panicoideae</taxon>
        <taxon>Panicodae</taxon>
        <taxon>Paniceae</taxon>
        <taxon>Anthephorinae</taxon>
        <taxon>Digitaria</taxon>
    </lineage>
</organism>
<evidence type="ECO:0000256" key="1">
    <source>
        <dbReference type="SAM" id="MobiDB-lite"/>
    </source>
</evidence>
<dbReference type="OrthoDB" id="696974at2759"/>
<feature type="compositionally biased region" description="Basic and acidic residues" evidence="1">
    <location>
        <begin position="12"/>
        <end position="24"/>
    </location>
</feature>
<feature type="compositionally biased region" description="Low complexity" evidence="1">
    <location>
        <begin position="223"/>
        <end position="248"/>
    </location>
</feature>
<evidence type="ECO:0000313" key="2">
    <source>
        <dbReference type="EMBL" id="KAF8657006.1"/>
    </source>
</evidence>
<keyword evidence="3" id="KW-1185">Reference proteome</keyword>
<sequence length="838" mass="89738">MTVVGSFNKAGRGQDETQPDKEDGLLTNPQGNYRLLPRGSHPRPRARRRRGTLRFKFKLHMPPELQRARAVSSPCPINSNRTSIRSNQRSTPQSRARTGAGHIRSQQDAPESCVLVGPRLDIGAIRTALPPGWRLGASTMVLCASQRLIAGRRLHRLLHYQAADPMAGSMSCGILMADEAQPTLRANDVQYHGNNNNPRSLLPRSYGASALLVAAASPPPSQPVDHAAPTSTDTTASPSPAGCDYPRLASSSPPLLPLPSNLLPIFTPIGATVPLPRWPSSSGRPASRRASKVDVAPGAAPGAHPPTITVKHRPEISRYDLRRLRPPEFLLAQGSRQQFWVISASPHIPLAVHQVRKTLNFCFSTPPNSFTVSNAGHGIFSSTAANANLAKYIISRSWCRLGNINLLLFPDCAAATAAVVRNEETTKCDVRARSGDGQLLLLLLLGRLMGLPPWKALVTPSVRNSSAPHHAMNDEESWEKKTLLPSGVANGASPPPRAARPYLEALLSTPASPHSRSLSPIKMAAGLKLRRAHSLPPPQTQCFKWLVPDHLVAACRDPVRCRQCLHYGHRSFSCSMVGSSLQHGRLWSSRYSAQRAQRRSLSHLATPSPAGARASWLSPAVDQRLEGDSTPPPHRHCPHSPPDVVPNHGAVGALLFPPVPLWSLVTGATSAPTQDQSSDGLPRVEIHDLPKPVRARSPSPPSVGQGVDNELDTAVDTLPDMLSAPLAARSAGDGGGGTRGQHPPSSCTAQAPSGQCVQATPQPATSGEGGAILHRRDYQGHMSQGCQARPLQGMLRRPPPAKISTSKLRSLGRVCGIGHLSEVDDEELCVTSSLFAAH</sequence>
<feature type="compositionally biased region" description="Polar residues" evidence="1">
    <location>
        <begin position="75"/>
        <end position="96"/>
    </location>
</feature>
<dbReference type="Proteomes" id="UP000636709">
    <property type="component" value="Unassembled WGS sequence"/>
</dbReference>
<dbReference type="EMBL" id="JACEFO010002512">
    <property type="protein sequence ID" value="KAF8657006.1"/>
    <property type="molecule type" value="Genomic_DNA"/>
</dbReference>
<feature type="region of interest" description="Disordered" evidence="1">
    <location>
        <begin position="66"/>
        <end position="109"/>
    </location>
</feature>
<proteinExistence type="predicted"/>
<comment type="caution">
    <text evidence="2">The sequence shown here is derived from an EMBL/GenBank/DDBJ whole genome shotgun (WGS) entry which is preliminary data.</text>
</comment>
<dbReference type="AlphaFoldDB" id="A0A835AGL1"/>
<accession>A0A835AGL1</accession>
<gene>
    <name evidence="2" type="ORF">HU200_060339</name>
</gene>